<dbReference type="InterPro" id="IPR007159">
    <property type="entry name" value="SpoVT-AbrB_dom"/>
</dbReference>
<dbReference type="Gene3D" id="2.10.260.10">
    <property type="match status" value="1"/>
</dbReference>
<dbReference type="SMART" id="SM00966">
    <property type="entry name" value="SpoVT_AbrB"/>
    <property type="match status" value="1"/>
</dbReference>
<keyword evidence="3" id="KW-1185">Reference proteome</keyword>
<dbReference type="SUPFAM" id="SSF89447">
    <property type="entry name" value="AbrB/MazE/MraZ-like"/>
    <property type="match status" value="1"/>
</dbReference>
<dbReference type="InterPro" id="IPR037914">
    <property type="entry name" value="SpoVT-AbrB_sf"/>
</dbReference>
<dbReference type="EMBL" id="CP087714">
    <property type="protein sequence ID" value="XAT64299.1"/>
    <property type="molecule type" value="Genomic_DNA"/>
</dbReference>
<organism evidence="2 3">
    <name type="scientific">Geoglobus acetivorans</name>
    <dbReference type="NCBI Taxonomy" id="565033"/>
    <lineage>
        <taxon>Archaea</taxon>
        <taxon>Methanobacteriati</taxon>
        <taxon>Methanobacteriota</taxon>
        <taxon>Archaeoglobi</taxon>
        <taxon>Archaeoglobales</taxon>
        <taxon>Archaeoglobaceae</taxon>
        <taxon>Geoglobus</taxon>
    </lineage>
</organism>
<evidence type="ECO:0000259" key="1">
    <source>
        <dbReference type="PROSITE" id="PS51740"/>
    </source>
</evidence>
<dbReference type="Proteomes" id="UP001492541">
    <property type="component" value="Chromosome"/>
</dbReference>
<keyword evidence="2" id="KW-0238">DNA-binding</keyword>
<evidence type="ECO:0000313" key="3">
    <source>
        <dbReference type="Proteomes" id="UP001492541"/>
    </source>
</evidence>
<sequence>MAIVKVTRNSQITIPKEVREKVGIKEGDRVDVTVEGDKVVIRKIEMEEITDFLPRDFEETMNKMRKDSRDRLRELGVIP</sequence>
<dbReference type="NCBIfam" id="TIGR01439">
    <property type="entry name" value="lp_hng_hel_AbrB"/>
    <property type="match status" value="1"/>
</dbReference>
<evidence type="ECO:0000313" key="2">
    <source>
        <dbReference type="EMBL" id="XAT64299.1"/>
    </source>
</evidence>
<dbReference type="RefSeq" id="WP_193806116.1">
    <property type="nucleotide sequence ID" value="NZ_CP087714.1"/>
</dbReference>
<reference evidence="2 3" key="1">
    <citation type="submission" date="2021-11" db="EMBL/GenBank/DDBJ databases">
        <title>Whole genome of Geoglobus acetivorans.</title>
        <authorList>
            <person name="Liu D."/>
        </authorList>
    </citation>
    <scope>NUCLEOTIDE SEQUENCE [LARGE SCALE GENOMIC DNA]</scope>
    <source>
        <strain evidence="2 3">SBH6</strain>
    </source>
</reference>
<dbReference type="Pfam" id="PF04014">
    <property type="entry name" value="MazE_antitoxin"/>
    <property type="match status" value="1"/>
</dbReference>
<protein>
    <submittedName>
        <fullName evidence="2">AbrB/MazE/SpoVT family DNA-binding domain-containing protein</fullName>
    </submittedName>
</protein>
<dbReference type="PANTHER" id="PTHR34860:SF6">
    <property type="entry name" value="REPRESSOR-LIKE PROTEIN SSO7C3"/>
    <property type="match status" value="1"/>
</dbReference>
<feature type="domain" description="SpoVT-AbrB" evidence="1">
    <location>
        <begin position="1"/>
        <end position="46"/>
    </location>
</feature>
<dbReference type="PANTHER" id="PTHR34860">
    <property type="entry name" value="REPRESSOR-LIKE PROTEIN SSO7C3"/>
    <property type="match status" value="1"/>
</dbReference>
<dbReference type="PROSITE" id="PS51740">
    <property type="entry name" value="SPOVT_ABRB"/>
    <property type="match status" value="1"/>
</dbReference>
<dbReference type="GO" id="GO:0003677">
    <property type="term" value="F:DNA binding"/>
    <property type="evidence" value="ECO:0007669"/>
    <property type="project" value="UniProtKB-KW"/>
</dbReference>
<dbReference type="GeneID" id="90448566"/>
<name>A0ABZ3H4S4_GEOAI</name>
<gene>
    <name evidence="2" type="ORF">LPQ35_02735</name>
</gene>
<proteinExistence type="predicted"/>
<accession>A0ABZ3H4S4</accession>
<dbReference type="InterPro" id="IPR052975">
    <property type="entry name" value="Repressor-like_regulatory"/>
</dbReference>